<dbReference type="SUPFAM" id="SSF52540">
    <property type="entry name" value="P-loop containing nucleoside triphosphate hydrolases"/>
    <property type="match status" value="1"/>
</dbReference>
<dbReference type="Pfam" id="PF13521">
    <property type="entry name" value="AAA_28"/>
    <property type="match status" value="1"/>
</dbReference>
<dbReference type="InterPro" id="IPR038727">
    <property type="entry name" value="NadR/Ttd14_AAA_dom"/>
</dbReference>
<gene>
    <name evidence="2" type="ORF">MKZ38_004412</name>
</gene>
<organism evidence="2 3">
    <name type="scientific">Zalerion maritima</name>
    <dbReference type="NCBI Taxonomy" id="339359"/>
    <lineage>
        <taxon>Eukaryota</taxon>
        <taxon>Fungi</taxon>
        <taxon>Dikarya</taxon>
        <taxon>Ascomycota</taxon>
        <taxon>Pezizomycotina</taxon>
        <taxon>Sordariomycetes</taxon>
        <taxon>Lulworthiomycetidae</taxon>
        <taxon>Lulworthiales</taxon>
        <taxon>Lulworthiaceae</taxon>
        <taxon>Zalerion</taxon>
    </lineage>
</organism>
<dbReference type="EMBL" id="JAKWBI020000259">
    <property type="protein sequence ID" value="KAJ2897736.1"/>
    <property type="molecule type" value="Genomic_DNA"/>
</dbReference>
<proteinExistence type="predicted"/>
<comment type="caution">
    <text evidence="2">The sequence shown here is derived from an EMBL/GenBank/DDBJ whole genome shotgun (WGS) entry which is preliminary data.</text>
</comment>
<name>A0AAD5WRM1_9PEZI</name>
<dbReference type="Proteomes" id="UP001201980">
    <property type="component" value="Unassembled WGS sequence"/>
</dbReference>
<feature type="domain" description="NadR/Ttd14 AAA" evidence="1">
    <location>
        <begin position="47"/>
        <end position="235"/>
    </location>
</feature>
<reference evidence="2" key="1">
    <citation type="submission" date="2022-07" db="EMBL/GenBank/DDBJ databases">
        <title>Draft genome sequence of Zalerion maritima ATCC 34329, a (micro)plastics degrading marine fungus.</title>
        <authorList>
            <person name="Paco A."/>
            <person name="Goncalves M.F.M."/>
            <person name="Rocha-Santos T.A.P."/>
            <person name="Alves A."/>
        </authorList>
    </citation>
    <scope>NUCLEOTIDE SEQUENCE</scope>
    <source>
        <strain evidence="2">ATCC 34329</strain>
    </source>
</reference>
<dbReference type="InterPro" id="IPR027417">
    <property type="entry name" value="P-loop_NTPase"/>
</dbReference>
<dbReference type="AlphaFoldDB" id="A0AAD5WRM1"/>
<keyword evidence="2" id="KW-0378">Hydrolase</keyword>
<evidence type="ECO:0000259" key="1">
    <source>
        <dbReference type="Pfam" id="PF13521"/>
    </source>
</evidence>
<keyword evidence="3" id="KW-1185">Reference proteome</keyword>
<dbReference type="GO" id="GO:0016787">
    <property type="term" value="F:hydrolase activity"/>
    <property type="evidence" value="ECO:0007669"/>
    <property type="project" value="UniProtKB-KW"/>
</dbReference>
<evidence type="ECO:0000313" key="3">
    <source>
        <dbReference type="Proteomes" id="UP001201980"/>
    </source>
</evidence>
<evidence type="ECO:0000313" key="2">
    <source>
        <dbReference type="EMBL" id="KAJ2897736.1"/>
    </source>
</evidence>
<dbReference type="Gene3D" id="3.40.50.300">
    <property type="entry name" value="P-loop containing nucleotide triphosphate hydrolases"/>
    <property type="match status" value="1"/>
</dbReference>
<protein>
    <submittedName>
        <fullName evidence="2">P-loop containing nucleoside triphosphate hydrolase</fullName>
    </submittedName>
</protein>
<sequence length="455" mass="50260">MGWVSLPRFCTYDFEAPILEGTKNTPGWGLNVSTGTMTSQSDKTPNIYIIGAQCTGKTTLVNTLAAHFQQDACPQQPCANKEQPSLTQPPKIVKEVARSVLVKHNFTAHDITSSATRCLELQTLILLAQWRAEDAATRKHPAGWFISDRSGADPMVYAQKHVGEAGMNSLAATQEWQELRERMSKSVIIVCEAGADWLLDDGVRLMPKDKQDWVGLNDGFRALLEAQGISHDILPHTMTDIGKRVDFGGAREQQKARSFSLFCVHLPTSSFVLQHRFEMNSSTIPPSSPTKLLVLAPSQILAPTLFSRQVPLTPLGRHLDAFSFSLWSSPFSSTPNVREALPDHGSRRALCYEYVKFKLTVNILSGRASPHEIESSCMLPGDPIPDSCLRTTPKILLWLSHADPKQVSLRARHGKSAKYGAETQPTSSNTTTLKCYRQISPNARASIFGINLHNM</sequence>
<accession>A0AAD5WRM1</accession>